<dbReference type="GO" id="GO:0005615">
    <property type="term" value="C:extracellular space"/>
    <property type="evidence" value="ECO:0007669"/>
    <property type="project" value="TreeGrafter"/>
</dbReference>
<dbReference type="SMR" id="G8B1N1"/>
<dbReference type="PANTHER" id="PTHR11857:SF43">
    <property type="entry name" value="GEO07291P1-RELATED"/>
    <property type="match status" value="1"/>
</dbReference>
<protein>
    <submittedName>
        <fullName evidence="6">Putative odorant binding protein 26</fullName>
    </submittedName>
</protein>
<reference evidence="6" key="2">
    <citation type="submission" date="2011-11" db="EMBL/GenBank/DDBJ databases">
        <title>Unique features of odorant binding proteins revealed by genome annotation and comparative analyses of the parasitoid wasp Nasonia vitripennis.</title>
        <authorList>
            <person name="Zhou J.J."/>
            <person name="Vieira F.G."/>
            <person name="Foret S."/>
            <person name="He X.L."/>
            <person name="Rozas J."/>
            <person name="Field L.M."/>
        </authorList>
    </citation>
    <scope>NUCLEOTIDE SEQUENCE</scope>
    <source>
        <strain evidence="6">AsmCX</strain>
    </source>
</reference>
<dbReference type="Pfam" id="PF01395">
    <property type="entry name" value="PBP_GOBP"/>
    <property type="match status" value="1"/>
</dbReference>
<evidence type="ECO:0000256" key="3">
    <source>
        <dbReference type="ARBA" id="ARBA00022525"/>
    </source>
</evidence>
<comment type="subcellular location">
    <subcellularLocation>
        <location evidence="1">Secreted</location>
    </subcellularLocation>
</comment>
<sequence>MKTFAIVLTLCIVGAYASTLKDDQKAKLREYKESCITETSADKAVIDSIIKGGPINRDEKLDCFSACMLKKIGIMRPDGSIDVESARAKAATTNVDVAKANEVIDKCKDLKGKDTCETGGAVFGCFITNKDFPVLN</sequence>
<reference evidence="6" key="1">
    <citation type="submission" date="2011-08" db="EMBL/GenBank/DDBJ databases">
        <authorList>
            <person name="Zhou J."/>
        </authorList>
    </citation>
    <scope>NUCLEOTIDE SEQUENCE</scope>
    <source>
        <strain evidence="6">AsmCX</strain>
    </source>
</reference>
<dbReference type="OMA" id="ACAGQEG"/>
<dbReference type="EMBL" id="HE578211">
    <property type="protein sequence ID" value="CCD17795.1"/>
    <property type="molecule type" value="Genomic_DNA"/>
</dbReference>
<dbReference type="PANTHER" id="PTHR11857">
    <property type="entry name" value="ODORANT BINDING PROTEIN-RELATED"/>
    <property type="match status" value="1"/>
</dbReference>
<dbReference type="Proteomes" id="UP000002358">
    <property type="component" value="Chromosome 4"/>
</dbReference>
<feature type="signal peptide" evidence="5">
    <location>
        <begin position="1"/>
        <end position="17"/>
    </location>
</feature>
<dbReference type="InParanoid" id="G8B1N1"/>
<evidence type="ECO:0000256" key="1">
    <source>
        <dbReference type="ARBA" id="ARBA00004613"/>
    </source>
</evidence>
<dbReference type="KEGG" id="nvi:100113683"/>
<dbReference type="SMART" id="SM00708">
    <property type="entry name" value="PhBP"/>
    <property type="match status" value="1"/>
</dbReference>
<dbReference type="GO" id="GO:0005549">
    <property type="term" value="F:odorant binding"/>
    <property type="evidence" value="ECO:0007669"/>
    <property type="project" value="InterPro"/>
</dbReference>
<evidence type="ECO:0000313" key="6">
    <source>
        <dbReference type="EMBL" id="CCD17795.1"/>
    </source>
</evidence>
<feature type="chain" id="PRO_5014574424" evidence="5">
    <location>
        <begin position="18"/>
        <end position="136"/>
    </location>
</feature>
<dbReference type="InterPro" id="IPR036728">
    <property type="entry name" value="PBP_GOBP_sf"/>
</dbReference>
<dbReference type="GeneID" id="100113683"/>
<comment type="similarity">
    <text evidence="2">Belongs to the PBP/GOBP family.</text>
</comment>
<keyword evidence="3" id="KW-0964">Secreted</keyword>
<evidence type="ECO:0000256" key="5">
    <source>
        <dbReference type="SAM" id="SignalP"/>
    </source>
</evidence>
<dbReference type="OrthoDB" id="7665616at2759"/>
<accession>G8B1N1</accession>
<dbReference type="HOGENOM" id="CLU_107288_3_2_1"/>
<evidence type="ECO:0000313" key="7">
    <source>
        <dbReference type="EnsemblMetazoa" id="XP_001601182"/>
    </source>
</evidence>
<dbReference type="AlphaFoldDB" id="G8B1N1"/>
<dbReference type="Gene3D" id="1.10.238.20">
    <property type="entry name" value="Pheromone/general odorant binding protein domain"/>
    <property type="match status" value="1"/>
</dbReference>
<name>G8B1N1_NASVI</name>
<dbReference type="GO" id="GO:0007608">
    <property type="term" value="P:sensory perception of smell"/>
    <property type="evidence" value="ECO:0007669"/>
    <property type="project" value="TreeGrafter"/>
</dbReference>
<dbReference type="FunCoup" id="G8B1N1">
    <property type="interactions" value="58"/>
</dbReference>
<gene>
    <name evidence="6" type="primary">OBP26</name>
    <name evidence="7" type="synonym">100113683</name>
</gene>
<dbReference type="InterPro" id="IPR006170">
    <property type="entry name" value="PBP/GOBP"/>
</dbReference>
<evidence type="ECO:0000256" key="2">
    <source>
        <dbReference type="ARBA" id="ARBA00008098"/>
    </source>
</evidence>
<proteinExistence type="inferred from homology"/>
<evidence type="ECO:0000313" key="8">
    <source>
        <dbReference type="Proteomes" id="UP000002358"/>
    </source>
</evidence>
<keyword evidence="8" id="KW-1185">Reference proteome</keyword>
<dbReference type="SUPFAM" id="SSF47565">
    <property type="entry name" value="Insect pheromone/odorant-binding proteins"/>
    <property type="match status" value="1"/>
</dbReference>
<dbReference type="CDD" id="cd23992">
    <property type="entry name" value="PBP_GOBP"/>
    <property type="match status" value="1"/>
</dbReference>
<evidence type="ECO:0000256" key="4">
    <source>
        <dbReference type="ARBA" id="ARBA00022729"/>
    </source>
</evidence>
<organism evidence="6">
    <name type="scientific">Nasonia vitripennis</name>
    <name type="common">Parasitic wasp</name>
    <dbReference type="NCBI Taxonomy" id="7425"/>
    <lineage>
        <taxon>Eukaryota</taxon>
        <taxon>Metazoa</taxon>
        <taxon>Ecdysozoa</taxon>
        <taxon>Arthropoda</taxon>
        <taxon>Hexapoda</taxon>
        <taxon>Insecta</taxon>
        <taxon>Pterygota</taxon>
        <taxon>Neoptera</taxon>
        <taxon>Endopterygota</taxon>
        <taxon>Hymenoptera</taxon>
        <taxon>Apocrita</taxon>
        <taxon>Proctotrupomorpha</taxon>
        <taxon>Chalcidoidea</taxon>
        <taxon>Pteromalidae</taxon>
        <taxon>Pteromalinae</taxon>
        <taxon>Nasonia</taxon>
    </lineage>
</organism>
<keyword evidence="4 5" id="KW-0732">Signal</keyword>
<reference evidence="7" key="3">
    <citation type="submission" date="2021-01" db="UniProtKB">
        <authorList>
            <consortium name="EnsemblMetazoa"/>
        </authorList>
    </citation>
    <scope>IDENTIFICATION</scope>
</reference>
<dbReference type="EnsemblMetazoa" id="XM_001601132">
    <property type="protein sequence ID" value="XP_001601182"/>
    <property type="gene ID" value="LOC100113683"/>
</dbReference>